<name>A0ABT9YY22_9BACI</name>
<dbReference type="EMBL" id="JAUSTZ010000002">
    <property type="protein sequence ID" value="MDQ0224893.1"/>
    <property type="molecule type" value="Genomic_DNA"/>
</dbReference>
<sequence length="65" mass="7855">MSTNDYVKYLTQQIVKFMDTPKETRKQQREEKKLGETSSTFYTNRWFGVLPFSIKLFVKKQKNNE</sequence>
<accession>A0ABT9YY22</accession>
<reference evidence="1 2" key="1">
    <citation type="submission" date="2023-07" db="EMBL/GenBank/DDBJ databases">
        <title>Genomic Encyclopedia of Type Strains, Phase IV (KMG-IV): sequencing the most valuable type-strain genomes for metagenomic binning, comparative biology and taxonomic classification.</title>
        <authorList>
            <person name="Goeker M."/>
        </authorList>
    </citation>
    <scope>NUCLEOTIDE SEQUENCE [LARGE SCALE GENOMIC DNA]</scope>
    <source>
        <strain evidence="1 2">DSM 17723</strain>
    </source>
</reference>
<dbReference type="Proteomes" id="UP001232245">
    <property type="component" value="Unassembled WGS sequence"/>
</dbReference>
<comment type="caution">
    <text evidence="1">The sequence shown here is derived from an EMBL/GenBank/DDBJ whole genome shotgun (WGS) entry which is preliminary data.</text>
</comment>
<evidence type="ECO:0000313" key="2">
    <source>
        <dbReference type="Proteomes" id="UP001232245"/>
    </source>
</evidence>
<evidence type="ECO:0000313" key="1">
    <source>
        <dbReference type="EMBL" id="MDQ0224893.1"/>
    </source>
</evidence>
<protein>
    <recommendedName>
        <fullName evidence="3">YqzE family protein</fullName>
    </recommendedName>
</protein>
<dbReference type="Pfam" id="PF14038">
    <property type="entry name" value="YqzE"/>
    <property type="match status" value="1"/>
</dbReference>
<dbReference type="RefSeq" id="WP_174881773.1">
    <property type="nucleotide sequence ID" value="NZ_CADEPK010000427.1"/>
</dbReference>
<organism evidence="1 2">
    <name type="scientific">Metabacillus niabensis</name>
    <dbReference type="NCBI Taxonomy" id="324854"/>
    <lineage>
        <taxon>Bacteria</taxon>
        <taxon>Bacillati</taxon>
        <taxon>Bacillota</taxon>
        <taxon>Bacilli</taxon>
        <taxon>Bacillales</taxon>
        <taxon>Bacillaceae</taxon>
        <taxon>Metabacillus</taxon>
    </lineage>
</organism>
<gene>
    <name evidence="1" type="ORF">J2S02_001222</name>
</gene>
<dbReference type="InterPro" id="IPR025622">
    <property type="entry name" value="YqzE"/>
</dbReference>
<proteinExistence type="predicted"/>
<evidence type="ECO:0008006" key="3">
    <source>
        <dbReference type="Google" id="ProtNLM"/>
    </source>
</evidence>
<keyword evidence="2" id="KW-1185">Reference proteome</keyword>